<dbReference type="SUPFAM" id="SSF52317">
    <property type="entry name" value="Class I glutamine amidotransferase-like"/>
    <property type="match status" value="1"/>
</dbReference>
<dbReference type="PANTHER" id="PTHR42695">
    <property type="entry name" value="GLUTAMINE AMIDOTRANSFERASE YLR126C-RELATED"/>
    <property type="match status" value="1"/>
</dbReference>
<dbReference type="Gene3D" id="3.40.50.880">
    <property type="match status" value="1"/>
</dbReference>
<proteinExistence type="predicted"/>
<dbReference type="CDD" id="cd01741">
    <property type="entry name" value="GATase1_1"/>
    <property type="match status" value="1"/>
</dbReference>
<gene>
    <name evidence="2" type="ORF">SCAR479_12493</name>
</gene>
<comment type="caution">
    <text evidence="2">The sequence shown here is derived from an EMBL/GenBank/DDBJ whole genome shotgun (WGS) entry which is preliminary data.</text>
</comment>
<dbReference type="Proteomes" id="UP001465668">
    <property type="component" value="Unassembled WGS sequence"/>
</dbReference>
<feature type="domain" description="Glutamine amidotransferase" evidence="1">
    <location>
        <begin position="67"/>
        <end position="221"/>
    </location>
</feature>
<accession>A0ABR2XB18</accession>
<keyword evidence="2" id="KW-0315">Glutamine amidotransferase</keyword>
<dbReference type="InterPro" id="IPR044992">
    <property type="entry name" value="ChyE-like"/>
</dbReference>
<keyword evidence="3" id="KW-1185">Reference proteome</keyword>
<dbReference type="InterPro" id="IPR017926">
    <property type="entry name" value="GATASE"/>
</dbReference>
<dbReference type="Pfam" id="PF00117">
    <property type="entry name" value="GATase"/>
    <property type="match status" value="1"/>
</dbReference>
<evidence type="ECO:0000313" key="2">
    <source>
        <dbReference type="EMBL" id="KAK9770816.1"/>
    </source>
</evidence>
<name>A0ABR2XB18_9PEZI</name>
<evidence type="ECO:0000259" key="1">
    <source>
        <dbReference type="Pfam" id="PF00117"/>
    </source>
</evidence>
<reference evidence="2 3" key="1">
    <citation type="submission" date="2024-02" db="EMBL/GenBank/DDBJ databases">
        <title>First draft genome assembly of two strains of Seiridium cardinale.</title>
        <authorList>
            <person name="Emiliani G."/>
            <person name="Scali E."/>
        </authorList>
    </citation>
    <scope>NUCLEOTIDE SEQUENCE [LARGE SCALE GENOMIC DNA]</scope>
    <source>
        <strain evidence="2 3">BM-138-000479</strain>
    </source>
</reference>
<dbReference type="PROSITE" id="PS51273">
    <property type="entry name" value="GATASE_TYPE_1"/>
    <property type="match status" value="1"/>
</dbReference>
<dbReference type="EMBL" id="JARVKM010000085">
    <property type="protein sequence ID" value="KAK9770816.1"/>
    <property type="molecule type" value="Genomic_DNA"/>
</dbReference>
<sequence>MTADSSPRLVRVAVFECLELADNIAQSRGQFRDVFTAWLQKAAVSYNSRRRPSEQVRIETTGWNVAQGRYPPSLDGTDAIIVSGSTASAYDQFPWIFRLAEYLKDVYTHNQHVRLFGGCFGHQLMVQTLLGDRGAFVEKSPNGWEIGVHDVALNPKFRAHFPILRDVSELSCQFLHADEAVLDESQLKDGWLRIGASRLCDVQGVYKPRKVLTFQGHPEFDDFLNEQGVRNLEKSAVLSKKQVDDSLRQIRQEDDAILHGEVLIDFIVKA</sequence>
<evidence type="ECO:0000313" key="3">
    <source>
        <dbReference type="Proteomes" id="UP001465668"/>
    </source>
</evidence>
<protein>
    <submittedName>
        <fullName evidence="2">Glutamine amidotransferase domain-containing protein</fullName>
    </submittedName>
</protein>
<dbReference type="InterPro" id="IPR029062">
    <property type="entry name" value="Class_I_gatase-like"/>
</dbReference>
<dbReference type="PANTHER" id="PTHR42695:SF6">
    <property type="entry name" value="GLUTAMINE AMIDOTRANSFERASE DOMAIN-CONTAINING PROTEIN"/>
    <property type="match status" value="1"/>
</dbReference>
<organism evidence="2 3">
    <name type="scientific">Seiridium cardinale</name>
    <dbReference type="NCBI Taxonomy" id="138064"/>
    <lineage>
        <taxon>Eukaryota</taxon>
        <taxon>Fungi</taxon>
        <taxon>Dikarya</taxon>
        <taxon>Ascomycota</taxon>
        <taxon>Pezizomycotina</taxon>
        <taxon>Sordariomycetes</taxon>
        <taxon>Xylariomycetidae</taxon>
        <taxon>Amphisphaeriales</taxon>
        <taxon>Sporocadaceae</taxon>
        <taxon>Seiridium</taxon>
    </lineage>
</organism>